<dbReference type="InterPro" id="IPR027417">
    <property type="entry name" value="P-loop_NTPase"/>
</dbReference>
<evidence type="ECO:0000256" key="3">
    <source>
        <dbReference type="SAM" id="MobiDB-lite"/>
    </source>
</evidence>
<feature type="repeat" description="ANK" evidence="2">
    <location>
        <begin position="563"/>
        <end position="595"/>
    </location>
</feature>
<dbReference type="PANTHER" id="PTHR10039:SF16">
    <property type="entry name" value="GPI INOSITOL-DEACYLASE"/>
    <property type="match status" value="1"/>
</dbReference>
<dbReference type="RefSeq" id="XP_007738371.1">
    <property type="nucleotide sequence ID" value="XM_007740181.1"/>
</dbReference>
<dbReference type="SUPFAM" id="SSF48403">
    <property type="entry name" value="Ankyrin repeat"/>
    <property type="match status" value="1"/>
</dbReference>
<sequence length="658" mass="74796">MERLKSLVNSALTDDLTTLSKAIHSEILEMREQTVQLYNHTTQIHTFANQETQSRLSRWLNIPDPSINYHAALKKRHPETGRWLVDGQDFADWKCLPFSLMWLHGNAGCGKTVLSAAALHDILQQQKSQPDVMVSYFYFDFNDAEKQLSRKAIRSLLFQFALQDSRALEDLQKLHQDCRNGHQQPPEDRIRSLFWEVLARPRPKYILLDALDECTDREELLIFISDLSDSTPSELRILATSRRERDIEDELHSVANHCIDIQSALVDIDIRVYIRDRMATDKKLKKWPPSVQNEITAALMEKAGGMFRWVFCQLASIRQCIKLSTLRKTLSSLPKTLDETYSRILQGLEGADQLQDAIKVLRWLCFSMRPLLLEEIVEIIAIQDQGEGGFDPQDRLPDPRDVMVVCSSFISLSSPAVKDNRGSESDTDKDVTDEDDTKIQVRLAHFSVKEFLLSDRCSLRPEFEACHCHRAIGEGCLHYLLHLFQNGPLSEEVVHEYPMADYAAEHWWQHTRMIDGVLGKPLLDLAVLFLTGEETSLRPWLQLYDIETSWDGQRFRPWHEPDDLGSPLYYASVAGVTEVVDRMMDQGIDVNAQGGTFSNALYAASIRGNVAVVQLLLAAGADVNARGGRYDSALEVALVNGHEPIVRLLEEAGAVWET</sequence>
<evidence type="ECO:0000256" key="1">
    <source>
        <dbReference type="ARBA" id="ARBA00022737"/>
    </source>
</evidence>
<feature type="repeat" description="ANK" evidence="2">
    <location>
        <begin position="596"/>
        <end position="628"/>
    </location>
</feature>
<dbReference type="eggNOG" id="KOG4177">
    <property type="taxonomic scope" value="Eukaryota"/>
</dbReference>
<dbReference type="AlphaFoldDB" id="W9X9Q0"/>
<evidence type="ECO:0000313" key="5">
    <source>
        <dbReference type="EMBL" id="EXJ76933.1"/>
    </source>
</evidence>
<evidence type="ECO:0000313" key="6">
    <source>
        <dbReference type="Proteomes" id="UP000019478"/>
    </source>
</evidence>
<dbReference type="PROSITE" id="PS50088">
    <property type="entry name" value="ANK_REPEAT"/>
    <property type="match status" value="2"/>
</dbReference>
<dbReference type="SMART" id="SM00248">
    <property type="entry name" value="ANK"/>
    <property type="match status" value="3"/>
</dbReference>
<dbReference type="GeneID" id="19174171"/>
<dbReference type="HOGENOM" id="CLU_000288_34_23_1"/>
<accession>W9X9Q0</accession>
<evidence type="ECO:0000259" key="4">
    <source>
        <dbReference type="Pfam" id="PF24883"/>
    </source>
</evidence>
<dbReference type="PANTHER" id="PTHR10039">
    <property type="entry name" value="AMELOGENIN"/>
    <property type="match status" value="1"/>
</dbReference>
<dbReference type="Pfam" id="PF12796">
    <property type="entry name" value="Ank_2"/>
    <property type="match status" value="1"/>
</dbReference>
<dbReference type="Gene3D" id="3.40.50.300">
    <property type="entry name" value="P-loop containing nucleotide triphosphate hydrolases"/>
    <property type="match status" value="1"/>
</dbReference>
<feature type="compositionally biased region" description="Basic and acidic residues" evidence="3">
    <location>
        <begin position="418"/>
        <end position="430"/>
    </location>
</feature>
<keyword evidence="2" id="KW-0040">ANK repeat</keyword>
<keyword evidence="1" id="KW-0677">Repeat</keyword>
<dbReference type="STRING" id="1182542.W9X9Q0"/>
<feature type="domain" description="Nephrocystin 3-like N-terminal" evidence="4">
    <location>
        <begin position="80"/>
        <end position="242"/>
    </location>
</feature>
<dbReference type="InterPro" id="IPR036770">
    <property type="entry name" value="Ankyrin_rpt-contain_sf"/>
</dbReference>
<dbReference type="InterPro" id="IPR002110">
    <property type="entry name" value="Ankyrin_rpt"/>
</dbReference>
<feature type="region of interest" description="Disordered" evidence="3">
    <location>
        <begin position="415"/>
        <end position="434"/>
    </location>
</feature>
<reference evidence="5 6" key="1">
    <citation type="submission" date="2013-03" db="EMBL/GenBank/DDBJ databases">
        <title>The Genome Sequence of Capronia epimyces CBS 606.96.</title>
        <authorList>
            <consortium name="The Broad Institute Genomics Platform"/>
            <person name="Cuomo C."/>
            <person name="de Hoog S."/>
            <person name="Gorbushina A."/>
            <person name="Walker B."/>
            <person name="Young S.K."/>
            <person name="Zeng Q."/>
            <person name="Gargeya S."/>
            <person name="Fitzgerald M."/>
            <person name="Haas B."/>
            <person name="Abouelleil A."/>
            <person name="Allen A.W."/>
            <person name="Alvarado L."/>
            <person name="Arachchi H.M."/>
            <person name="Berlin A.M."/>
            <person name="Chapman S.B."/>
            <person name="Gainer-Dewar J."/>
            <person name="Goldberg J."/>
            <person name="Griggs A."/>
            <person name="Gujja S."/>
            <person name="Hansen M."/>
            <person name="Howarth C."/>
            <person name="Imamovic A."/>
            <person name="Ireland A."/>
            <person name="Larimer J."/>
            <person name="McCowan C."/>
            <person name="Murphy C."/>
            <person name="Pearson M."/>
            <person name="Poon T.W."/>
            <person name="Priest M."/>
            <person name="Roberts A."/>
            <person name="Saif S."/>
            <person name="Shea T."/>
            <person name="Sisk P."/>
            <person name="Sykes S."/>
            <person name="Wortman J."/>
            <person name="Nusbaum C."/>
            <person name="Birren B."/>
        </authorList>
    </citation>
    <scope>NUCLEOTIDE SEQUENCE [LARGE SCALE GENOMIC DNA]</scope>
    <source>
        <strain evidence="5 6">CBS 606.96</strain>
    </source>
</reference>
<comment type="caution">
    <text evidence="5">The sequence shown here is derived from an EMBL/GenBank/DDBJ whole genome shotgun (WGS) entry which is preliminary data.</text>
</comment>
<proteinExistence type="predicted"/>
<keyword evidence="6" id="KW-1185">Reference proteome</keyword>
<protein>
    <recommendedName>
        <fullName evidence="4">Nephrocystin 3-like N-terminal domain-containing protein</fullName>
    </recommendedName>
</protein>
<dbReference type="OrthoDB" id="1577640at2759"/>
<dbReference type="InterPro" id="IPR056884">
    <property type="entry name" value="NPHP3-like_N"/>
</dbReference>
<dbReference type="Pfam" id="PF24883">
    <property type="entry name" value="NPHP3_N"/>
    <property type="match status" value="1"/>
</dbReference>
<dbReference type="Proteomes" id="UP000019478">
    <property type="component" value="Unassembled WGS sequence"/>
</dbReference>
<name>W9X9Q0_9EURO</name>
<evidence type="ECO:0000256" key="2">
    <source>
        <dbReference type="PROSITE-ProRule" id="PRU00023"/>
    </source>
</evidence>
<dbReference type="SUPFAM" id="SSF52540">
    <property type="entry name" value="P-loop containing nucleoside triphosphate hydrolases"/>
    <property type="match status" value="1"/>
</dbReference>
<dbReference type="EMBL" id="AMGY01000011">
    <property type="protein sequence ID" value="EXJ76933.1"/>
    <property type="molecule type" value="Genomic_DNA"/>
</dbReference>
<dbReference type="PROSITE" id="PS50297">
    <property type="entry name" value="ANK_REP_REGION"/>
    <property type="match status" value="1"/>
</dbReference>
<organism evidence="5 6">
    <name type="scientific">Capronia epimyces CBS 606.96</name>
    <dbReference type="NCBI Taxonomy" id="1182542"/>
    <lineage>
        <taxon>Eukaryota</taxon>
        <taxon>Fungi</taxon>
        <taxon>Dikarya</taxon>
        <taxon>Ascomycota</taxon>
        <taxon>Pezizomycotina</taxon>
        <taxon>Eurotiomycetes</taxon>
        <taxon>Chaetothyriomycetidae</taxon>
        <taxon>Chaetothyriales</taxon>
        <taxon>Herpotrichiellaceae</taxon>
        <taxon>Capronia</taxon>
    </lineage>
</organism>
<gene>
    <name evidence="5" type="ORF">A1O3_10090</name>
</gene>
<dbReference type="Gene3D" id="1.25.40.20">
    <property type="entry name" value="Ankyrin repeat-containing domain"/>
    <property type="match status" value="1"/>
</dbReference>